<dbReference type="EMBL" id="BMMA01000005">
    <property type="protein sequence ID" value="GGI77081.1"/>
    <property type="molecule type" value="Genomic_DNA"/>
</dbReference>
<evidence type="ECO:0000313" key="2">
    <source>
        <dbReference type="EMBL" id="GGP30712.1"/>
    </source>
</evidence>
<reference evidence="3" key="3">
    <citation type="journal article" date="2019" name="Int. J. Syst. Evol. Microbiol.">
        <title>The Global Catalogue of Microorganisms (GCM) 10K type strain sequencing project: providing services to taxonomists for standard genome sequencing and annotation.</title>
        <authorList>
            <consortium name="The Broad Institute Genomics Platform"/>
            <consortium name="The Broad Institute Genome Sequencing Center for Infectious Disease"/>
            <person name="Wu L."/>
            <person name="Ma J."/>
        </authorList>
    </citation>
    <scope>NUCLEOTIDE SEQUENCE [LARGE SCALE GENOMIC DNA]</scope>
    <source>
        <strain evidence="3">CGMCC 1.8884</strain>
    </source>
</reference>
<organism evidence="1 4">
    <name type="scientific">Deinococcus wulumuqiensis</name>
    <dbReference type="NCBI Taxonomy" id="980427"/>
    <lineage>
        <taxon>Bacteria</taxon>
        <taxon>Thermotogati</taxon>
        <taxon>Deinococcota</taxon>
        <taxon>Deinococci</taxon>
        <taxon>Deinococcales</taxon>
        <taxon>Deinococcaceae</taxon>
        <taxon>Deinococcus</taxon>
    </lineage>
</organism>
<proteinExistence type="predicted"/>
<evidence type="ECO:0000313" key="3">
    <source>
        <dbReference type="Proteomes" id="UP000630135"/>
    </source>
</evidence>
<reference evidence="1" key="4">
    <citation type="submission" date="2023-08" db="EMBL/GenBank/DDBJ databases">
        <authorList>
            <person name="Sun Q."/>
            <person name="Zhou Y."/>
        </authorList>
    </citation>
    <scope>NUCLEOTIDE SEQUENCE</scope>
    <source>
        <strain evidence="2">CGMCC 1.8884</strain>
        <strain evidence="1">CGMCC 1.8885</strain>
    </source>
</reference>
<evidence type="ECO:0000313" key="1">
    <source>
        <dbReference type="EMBL" id="GGI77081.1"/>
    </source>
</evidence>
<gene>
    <name evidence="2" type="ORF">GCM10008021_23630</name>
    <name evidence="1" type="ORF">GCM10010914_09200</name>
</gene>
<protein>
    <submittedName>
        <fullName evidence="1">Uncharacterized protein</fullName>
    </submittedName>
</protein>
<dbReference type="RefSeq" id="WP_017870942.1">
    <property type="nucleotide sequence ID" value="NZ_BMLZ01000036.1"/>
</dbReference>
<dbReference type="EMBL" id="BMLZ01000036">
    <property type="protein sequence ID" value="GGP30712.1"/>
    <property type="molecule type" value="Genomic_DNA"/>
</dbReference>
<dbReference type="Proteomes" id="UP000652720">
    <property type="component" value="Unassembled WGS sequence"/>
</dbReference>
<comment type="caution">
    <text evidence="1">The sequence shown here is derived from an EMBL/GenBank/DDBJ whole genome shotgun (WGS) entry which is preliminary data.</text>
</comment>
<reference evidence="2" key="1">
    <citation type="journal article" date="2014" name="Int. J. Syst. Evol. Microbiol.">
        <title>Complete genome of a new Firmicutes species belonging to the dominant human colonic microbiota ('Ruminococcus bicirculans') reveals two chromosomes and a selective capacity to utilize plant glucans.</title>
        <authorList>
            <consortium name="NISC Comparative Sequencing Program"/>
            <person name="Wegmann U."/>
            <person name="Louis P."/>
            <person name="Goesmann A."/>
            <person name="Henrissat B."/>
            <person name="Duncan S.H."/>
            <person name="Flint H.J."/>
        </authorList>
    </citation>
    <scope>NUCLEOTIDE SEQUENCE</scope>
    <source>
        <strain evidence="2">CGMCC 1.8884</strain>
    </source>
</reference>
<accession>A0AAV4K7Y6</accession>
<dbReference type="AlphaFoldDB" id="A0AAV4K7Y6"/>
<sequence length="100" mass="11206">MPDLPPLPPSVFSLPALPQRWHSSPDWVRDLNGEPVFRSVAGRPVLVAIRWADDCAPPGFARLGPGMFFPDDTAEGQRWKTRMAWTQPHPHPPHELAARP</sequence>
<keyword evidence="3" id="KW-1185">Reference proteome</keyword>
<reference evidence="1" key="2">
    <citation type="journal article" date="2014" name="Int. J. Syst. Evol. Microbiol.">
        <title>Complete genome sequence of Corynebacterium casei LMG S-19264T (=DSM 44701T), isolated from a smear-ripened cheese.</title>
        <authorList>
            <consortium name="US DOE Joint Genome Institute (JGI-PGF)"/>
            <person name="Walter F."/>
            <person name="Albersmeier A."/>
            <person name="Kalinowski J."/>
            <person name="Ruckert C."/>
        </authorList>
    </citation>
    <scope>NUCLEOTIDE SEQUENCE</scope>
    <source>
        <strain evidence="1">CGMCC 1.8885</strain>
    </source>
</reference>
<evidence type="ECO:0000313" key="4">
    <source>
        <dbReference type="Proteomes" id="UP000652720"/>
    </source>
</evidence>
<dbReference type="GeneID" id="59163657"/>
<dbReference type="Proteomes" id="UP000630135">
    <property type="component" value="Unassembled WGS sequence"/>
</dbReference>
<name>A0AAV4K7Y6_9DEIO</name>